<organism evidence="1 2">
    <name type="scientific">Photobacterium halotolerans</name>
    <dbReference type="NCBI Taxonomy" id="265726"/>
    <lineage>
        <taxon>Bacteria</taxon>
        <taxon>Pseudomonadati</taxon>
        <taxon>Pseudomonadota</taxon>
        <taxon>Gammaproteobacteria</taxon>
        <taxon>Vibrionales</taxon>
        <taxon>Vibrionaceae</taxon>
        <taxon>Photobacterium</taxon>
    </lineage>
</organism>
<reference evidence="1 2" key="1">
    <citation type="submission" date="2017-05" db="EMBL/GenBank/DDBJ databases">
        <title>High clonality and local adaptation shapes Vibrionaceae linages within an endangered oasis.</title>
        <authorList>
            <person name="Vazquez-Rosas-Landa M."/>
        </authorList>
    </citation>
    <scope>NUCLEOTIDE SEQUENCE [LARGE SCALE GENOMIC DNA]</scope>
    <source>
        <strain evidence="1 2">P46_P4S1P180</strain>
    </source>
</reference>
<gene>
    <name evidence="1" type="ORF">CAG72_20920</name>
</gene>
<proteinExistence type="predicted"/>
<dbReference type="AlphaFoldDB" id="A0A7X5ATT1"/>
<comment type="caution">
    <text evidence="1">The sequence shown here is derived from an EMBL/GenBank/DDBJ whole genome shotgun (WGS) entry which is preliminary data.</text>
</comment>
<dbReference type="Proteomes" id="UP000465712">
    <property type="component" value="Unassembled WGS sequence"/>
</dbReference>
<evidence type="ECO:0000313" key="1">
    <source>
        <dbReference type="EMBL" id="NAW67654.1"/>
    </source>
</evidence>
<name>A0A7X5ATT1_9GAMM</name>
<protein>
    <submittedName>
        <fullName evidence="1">Uncharacterized protein</fullName>
    </submittedName>
</protein>
<evidence type="ECO:0000313" key="2">
    <source>
        <dbReference type="Proteomes" id="UP000465712"/>
    </source>
</evidence>
<accession>A0A7X5ATT1</accession>
<sequence>MDNKVISENLKLQSEHLSFLQGECQRHAKKLAARPFIKTFESLLELAELQHTNQLQLLTVLSGQAGGTNA</sequence>
<dbReference type="EMBL" id="WXWW01000297">
    <property type="protein sequence ID" value="NAW67654.1"/>
    <property type="molecule type" value="Genomic_DNA"/>
</dbReference>
<dbReference type="RefSeq" id="WP_120511974.1">
    <property type="nucleotide sequence ID" value="NZ_WXWW01000297.1"/>
</dbReference>